<accession>A0ABR9KDL8</accession>
<evidence type="ECO:0000256" key="1">
    <source>
        <dbReference type="SAM" id="MobiDB-lite"/>
    </source>
</evidence>
<gene>
    <name evidence="2" type="ORF">H4W81_002863</name>
</gene>
<protein>
    <recommendedName>
        <fullName evidence="4">Transposase IS204/IS1001/IS1096/IS1165 DDE domain-containing protein</fullName>
    </recommendedName>
</protein>
<evidence type="ECO:0000313" key="3">
    <source>
        <dbReference type="Proteomes" id="UP000661607"/>
    </source>
</evidence>
<proteinExistence type="predicted"/>
<evidence type="ECO:0000313" key="2">
    <source>
        <dbReference type="EMBL" id="MBE1560084.1"/>
    </source>
</evidence>
<comment type="caution">
    <text evidence="2">The sequence shown here is derived from an EMBL/GenBank/DDBJ whole genome shotgun (WGS) entry which is preliminary data.</text>
</comment>
<organism evidence="2 3">
    <name type="scientific">Nonomuraea africana</name>
    <dbReference type="NCBI Taxonomy" id="46171"/>
    <lineage>
        <taxon>Bacteria</taxon>
        <taxon>Bacillati</taxon>
        <taxon>Actinomycetota</taxon>
        <taxon>Actinomycetes</taxon>
        <taxon>Streptosporangiales</taxon>
        <taxon>Streptosporangiaceae</taxon>
        <taxon>Nonomuraea</taxon>
    </lineage>
</organism>
<sequence>MISHLNHQFQLKAVLARCPELTTLVKHVRSFAIMLTQRQGQDLPGWLAAVKADDELRSLHAFRQLSGAGSRRSHRRPHPALELRPRL</sequence>
<feature type="region of interest" description="Disordered" evidence="1">
    <location>
        <begin position="67"/>
        <end position="87"/>
    </location>
</feature>
<keyword evidence="3" id="KW-1185">Reference proteome</keyword>
<dbReference type="Proteomes" id="UP000661607">
    <property type="component" value="Unassembled WGS sequence"/>
</dbReference>
<reference evidence="2 3" key="1">
    <citation type="submission" date="2020-10" db="EMBL/GenBank/DDBJ databases">
        <title>Sequencing the genomes of 1000 actinobacteria strains.</title>
        <authorList>
            <person name="Klenk H.-P."/>
        </authorList>
    </citation>
    <scope>NUCLEOTIDE SEQUENCE [LARGE SCALE GENOMIC DNA]</scope>
    <source>
        <strain evidence="2 3">DSM 43748</strain>
    </source>
</reference>
<dbReference type="RefSeq" id="WP_225958618.1">
    <property type="nucleotide sequence ID" value="NZ_BAAASY010000042.1"/>
</dbReference>
<dbReference type="EMBL" id="JADBEF010000001">
    <property type="protein sequence ID" value="MBE1560084.1"/>
    <property type="molecule type" value="Genomic_DNA"/>
</dbReference>
<evidence type="ECO:0008006" key="4">
    <source>
        <dbReference type="Google" id="ProtNLM"/>
    </source>
</evidence>
<name>A0ABR9KDL8_9ACTN</name>